<reference evidence="2" key="1">
    <citation type="submission" date="2023-03" db="UniProtKB">
        <authorList>
            <consortium name="EnsemblPlants"/>
        </authorList>
    </citation>
    <scope>IDENTIFICATION</scope>
</reference>
<accession>A0A9I9E7D1</accession>
<name>A0A9I9E7D1_CUCME</name>
<evidence type="ECO:0000256" key="1">
    <source>
        <dbReference type="SAM" id="MobiDB-lite"/>
    </source>
</evidence>
<dbReference type="AlphaFoldDB" id="A0A9I9E7D1"/>
<sequence length="82" mass="9953">MPEKSLEWNLPSSSADTHRKEKLRKIRKKKNQIEVEESWVRIQHIGECKRRECVIKRYNYKQVKIEQIAVPYVKGWRMNLSV</sequence>
<evidence type="ECO:0000313" key="2">
    <source>
        <dbReference type="EnsemblPlants" id="MELO3C029789.2.1"/>
    </source>
</evidence>
<proteinExistence type="predicted"/>
<dbReference type="Gramene" id="MELO3C029789.2.1">
    <property type="protein sequence ID" value="MELO3C029789.2.1"/>
    <property type="gene ID" value="MELO3C029789.2"/>
</dbReference>
<organism evidence="2">
    <name type="scientific">Cucumis melo</name>
    <name type="common">Muskmelon</name>
    <dbReference type="NCBI Taxonomy" id="3656"/>
    <lineage>
        <taxon>Eukaryota</taxon>
        <taxon>Viridiplantae</taxon>
        <taxon>Streptophyta</taxon>
        <taxon>Embryophyta</taxon>
        <taxon>Tracheophyta</taxon>
        <taxon>Spermatophyta</taxon>
        <taxon>Magnoliopsida</taxon>
        <taxon>eudicotyledons</taxon>
        <taxon>Gunneridae</taxon>
        <taxon>Pentapetalae</taxon>
        <taxon>rosids</taxon>
        <taxon>fabids</taxon>
        <taxon>Cucurbitales</taxon>
        <taxon>Cucurbitaceae</taxon>
        <taxon>Benincaseae</taxon>
        <taxon>Cucumis</taxon>
    </lineage>
</organism>
<feature type="region of interest" description="Disordered" evidence="1">
    <location>
        <begin position="1"/>
        <end position="23"/>
    </location>
</feature>
<dbReference type="EnsemblPlants" id="MELO3C029789.2.1">
    <property type="protein sequence ID" value="MELO3C029789.2.1"/>
    <property type="gene ID" value="MELO3C029789.2"/>
</dbReference>
<protein>
    <submittedName>
        <fullName evidence="2">Uncharacterized protein</fullName>
    </submittedName>
</protein>